<keyword evidence="10" id="KW-0812">Transmembrane</keyword>
<accession>A0ABN3YA30</accession>
<dbReference type="Gene3D" id="3.30.565.10">
    <property type="entry name" value="Histidine kinase-like ATPase, C-terminal domain"/>
    <property type="match status" value="1"/>
</dbReference>
<organism evidence="12 13">
    <name type="scientific">Streptosporangium longisporum</name>
    <dbReference type="NCBI Taxonomy" id="46187"/>
    <lineage>
        <taxon>Bacteria</taxon>
        <taxon>Bacillati</taxon>
        <taxon>Actinomycetota</taxon>
        <taxon>Actinomycetes</taxon>
        <taxon>Streptosporangiales</taxon>
        <taxon>Streptosporangiaceae</taxon>
        <taxon>Streptosporangium</taxon>
    </lineage>
</organism>
<feature type="domain" description="Signal transduction histidine kinase subgroup 3 dimerisation and phosphoacceptor" evidence="11">
    <location>
        <begin position="150"/>
        <end position="213"/>
    </location>
</feature>
<keyword evidence="10" id="KW-1133">Transmembrane helix</keyword>
<evidence type="ECO:0000256" key="10">
    <source>
        <dbReference type="SAM" id="Phobius"/>
    </source>
</evidence>
<dbReference type="InterPro" id="IPR011712">
    <property type="entry name" value="Sig_transdc_His_kin_sub3_dim/P"/>
</dbReference>
<name>A0ABN3YA30_9ACTN</name>
<evidence type="ECO:0000256" key="1">
    <source>
        <dbReference type="ARBA" id="ARBA00000085"/>
    </source>
</evidence>
<dbReference type="Gene3D" id="1.20.5.1930">
    <property type="match status" value="1"/>
</dbReference>
<keyword evidence="8" id="KW-0902">Two-component regulatory system</keyword>
<feature type="transmembrane region" description="Helical" evidence="10">
    <location>
        <begin position="84"/>
        <end position="102"/>
    </location>
</feature>
<evidence type="ECO:0000313" key="13">
    <source>
        <dbReference type="Proteomes" id="UP001499930"/>
    </source>
</evidence>
<keyword evidence="6" id="KW-0418">Kinase</keyword>
<evidence type="ECO:0000256" key="8">
    <source>
        <dbReference type="ARBA" id="ARBA00023012"/>
    </source>
</evidence>
<proteinExistence type="predicted"/>
<evidence type="ECO:0000256" key="9">
    <source>
        <dbReference type="SAM" id="MobiDB-lite"/>
    </source>
</evidence>
<keyword evidence="4" id="KW-0808">Transferase</keyword>
<reference evidence="12 13" key="1">
    <citation type="journal article" date="2019" name="Int. J. Syst. Evol. Microbiol.">
        <title>The Global Catalogue of Microorganisms (GCM) 10K type strain sequencing project: providing services to taxonomists for standard genome sequencing and annotation.</title>
        <authorList>
            <consortium name="The Broad Institute Genomics Platform"/>
            <consortium name="The Broad Institute Genome Sequencing Center for Infectious Disease"/>
            <person name="Wu L."/>
            <person name="Ma J."/>
        </authorList>
    </citation>
    <scope>NUCLEOTIDE SEQUENCE [LARGE SCALE GENOMIC DNA]</scope>
    <source>
        <strain evidence="12 13">JCM 3106</strain>
    </source>
</reference>
<comment type="caution">
    <text evidence="12">The sequence shown here is derived from an EMBL/GenBank/DDBJ whole genome shotgun (WGS) entry which is preliminary data.</text>
</comment>
<evidence type="ECO:0000256" key="4">
    <source>
        <dbReference type="ARBA" id="ARBA00022679"/>
    </source>
</evidence>
<dbReference type="PANTHER" id="PTHR24421">
    <property type="entry name" value="NITRATE/NITRITE SENSOR PROTEIN NARX-RELATED"/>
    <property type="match status" value="1"/>
</dbReference>
<feature type="transmembrane region" description="Helical" evidence="10">
    <location>
        <begin position="114"/>
        <end position="133"/>
    </location>
</feature>
<dbReference type="RefSeq" id="WP_344899156.1">
    <property type="nucleotide sequence ID" value="NZ_BAAAWD010000014.1"/>
</dbReference>
<keyword evidence="10" id="KW-0472">Membrane</keyword>
<dbReference type="PANTHER" id="PTHR24421:SF10">
    <property type="entry name" value="NITRATE_NITRITE SENSOR PROTEIN NARQ"/>
    <property type="match status" value="1"/>
</dbReference>
<evidence type="ECO:0000256" key="7">
    <source>
        <dbReference type="ARBA" id="ARBA00022840"/>
    </source>
</evidence>
<dbReference type="EMBL" id="BAAAWD010000014">
    <property type="protein sequence ID" value="GAA3018752.1"/>
    <property type="molecule type" value="Genomic_DNA"/>
</dbReference>
<protein>
    <recommendedName>
        <fullName evidence="2">histidine kinase</fullName>
        <ecNumber evidence="2">2.7.13.3</ecNumber>
    </recommendedName>
</protein>
<evidence type="ECO:0000313" key="12">
    <source>
        <dbReference type="EMBL" id="GAA3018752.1"/>
    </source>
</evidence>
<dbReference type="EC" id="2.7.13.3" evidence="2"/>
<evidence type="ECO:0000256" key="3">
    <source>
        <dbReference type="ARBA" id="ARBA00022553"/>
    </source>
</evidence>
<dbReference type="SUPFAM" id="SSF55874">
    <property type="entry name" value="ATPase domain of HSP90 chaperone/DNA topoisomerase II/histidine kinase"/>
    <property type="match status" value="1"/>
</dbReference>
<evidence type="ECO:0000256" key="6">
    <source>
        <dbReference type="ARBA" id="ARBA00022777"/>
    </source>
</evidence>
<evidence type="ECO:0000256" key="2">
    <source>
        <dbReference type="ARBA" id="ARBA00012438"/>
    </source>
</evidence>
<keyword evidence="13" id="KW-1185">Reference proteome</keyword>
<dbReference type="InterPro" id="IPR036890">
    <property type="entry name" value="HATPase_C_sf"/>
</dbReference>
<feature type="region of interest" description="Disordered" evidence="9">
    <location>
        <begin position="297"/>
        <end position="317"/>
    </location>
</feature>
<comment type="catalytic activity">
    <reaction evidence="1">
        <text>ATP + protein L-histidine = ADP + protein N-phospho-L-histidine.</text>
        <dbReference type="EC" id="2.7.13.3"/>
    </reaction>
</comment>
<sequence length="357" mass="36948">MVRYVLVVAVAVADTALLWLDGAGGWTLAAYAVSVASVMAAVDRLPFAAFLAALALAVFTGGSLALLVCTGFHAGHRVRTRSDVVVTAVVLAAYVGVVLMVAQRAPGGQEPWTVLARVAVLTVLPLLAGRYLVRQREQLRRERDLVAERERLRISRDMHDSLGHLLSLVSVRAAALEAGPLPADQRRAVHGLAAAARTAAAELHHVVGTLRRHEGPGLEGIDGLVARLRAAGVAVTAETSGRSVPLPGEDVARAAYRVVQEGLTNAVRHAPGAPVTLSLDWQPDALLVTVANLVPRRAPTGETGGTGPAGETGGTGLAGLSERVGAAGGLLRVRSEPHEFRLVAMLPLAPAATGAAA</sequence>
<keyword evidence="7" id="KW-0067">ATP-binding</keyword>
<gene>
    <name evidence="12" type="ORF">GCM10017559_48550</name>
</gene>
<dbReference type="CDD" id="cd16917">
    <property type="entry name" value="HATPase_UhpB-NarQ-NarX-like"/>
    <property type="match status" value="1"/>
</dbReference>
<feature type="compositionally biased region" description="Gly residues" evidence="9">
    <location>
        <begin position="302"/>
        <end position="317"/>
    </location>
</feature>
<dbReference type="Proteomes" id="UP001499930">
    <property type="component" value="Unassembled WGS sequence"/>
</dbReference>
<dbReference type="Pfam" id="PF07730">
    <property type="entry name" value="HisKA_3"/>
    <property type="match status" value="1"/>
</dbReference>
<keyword evidence="5" id="KW-0547">Nucleotide-binding</keyword>
<evidence type="ECO:0000256" key="5">
    <source>
        <dbReference type="ARBA" id="ARBA00022741"/>
    </source>
</evidence>
<dbReference type="InterPro" id="IPR050482">
    <property type="entry name" value="Sensor_HK_TwoCompSys"/>
</dbReference>
<feature type="transmembrane region" description="Helical" evidence="10">
    <location>
        <begin position="48"/>
        <end position="72"/>
    </location>
</feature>
<keyword evidence="3" id="KW-0597">Phosphoprotein</keyword>
<evidence type="ECO:0000259" key="11">
    <source>
        <dbReference type="Pfam" id="PF07730"/>
    </source>
</evidence>